<sequence>MHGSSHPCATISISEQFCHGIKSVVRAANGHICVWDNSEDSAAVFLLDQRSCNRWYQEAYFIQRLYHGERYLEKIKSQRDSCQSIAASMTYDMSLYTAPWSESSLIHTFLSQDIDTTMVRSHRDDGLITHQQCWHGHLWTKGNRGLCSVYKSGPTHTRPI</sequence>
<dbReference type="HOGENOM" id="CLU_1653287_0_0_1"/>
<name>A0A0D0B262_9AGAM</name>
<dbReference type="OrthoDB" id="10585029at2759"/>
<protein>
    <submittedName>
        <fullName evidence="1">Uncharacterized protein</fullName>
    </submittedName>
</protein>
<dbReference type="Proteomes" id="UP000054485">
    <property type="component" value="Unassembled WGS sequence"/>
</dbReference>
<evidence type="ECO:0000313" key="1">
    <source>
        <dbReference type="EMBL" id="KIK48091.1"/>
    </source>
</evidence>
<reference evidence="2" key="2">
    <citation type="submission" date="2015-01" db="EMBL/GenBank/DDBJ databases">
        <title>Evolutionary Origins and Diversification of the Mycorrhizal Mutualists.</title>
        <authorList>
            <consortium name="DOE Joint Genome Institute"/>
            <consortium name="Mycorrhizal Genomics Consortium"/>
            <person name="Kohler A."/>
            <person name="Kuo A."/>
            <person name="Nagy L.G."/>
            <person name="Floudas D."/>
            <person name="Copeland A."/>
            <person name="Barry K.W."/>
            <person name="Cichocki N."/>
            <person name="Veneault-Fourrey C."/>
            <person name="LaButti K."/>
            <person name="Lindquist E.A."/>
            <person name="Lipzen A."/>
            <person name="Lundell T."/>
            <person name="Morin E."/>
            <person name="Murat C."/>
            <person name="Riley R."/>
            <person name="Ohm R."/>
            <person name="Sun H."/>
            <person name="Tunlid A."/>
            <person name="Henrissat B."/>
            <person name="Grigoriev I.V."/>
            <person name="Hibbett D.S."/>
            <person name="Martin F."/>
        </authorList>
    </citation>
    <scope>NUCLEOTIDE SEQUENCE [LARGE SCALE GENOMIC DNA]</scope>
    <source>
        <strain evidence="2">UH-Slu-Lm8-n1</strain>
    </source>
</reference>
<dbReference type="EMBL" id="KN835141">
    <property type="protein sequence ID" value="KIK48091.1"/>
    <property type="molecule type" value="Genomic_DNA"/>
</dbReference>
<accession>A0A0D0B262</accession>
<evidence type="ECO:0000313" key="2">
    <source>
        <dbReference type="Proteomes" id="UP000054485"/>
    </source>
</evidence>
<dbReference type="AlphaFoldDB" id="A0A0D0B262"/>
<proteinExistence type="predicted"/>
<reference evidence="1 2" key="1">
    <citation type="submission" date="2014-04" db="EMBL/GenBank/DDBJ databases">
        <authorList>
            <consortium name="DOE Joint Genome Institute"/>
            <person name="Kuo A."/>
            <person name="Ruytinx J."/>
            <person name="Rineau F."/>
            <person name="Colpaert J."/>
            <person name="Kohler A."/>
            <person name="Nagy L.G."/>
            <person name="Floudas D."/>
            <person name="Copeland A."/>
            <person name="Barry K.W."/>
            <person name="Cichocki N."/>
            <person name="Veneault-Fourrey C."/>
            <person name="LaButti K."/>
            <person name="Lindquist E.A."/>
            <person name="Lipzen A."/>
            <person name="Lundell T."/>
            <person name="Morin E."/>
            <person name="Murat C."/>
            <person name="Sun H."/>
            <person name="Tunlid A."/>
            <person name="Henrissat B."/>
            <person name="Grigoriev I.V."/>
            <person name="Hibbett D.S."/>
            <person name="Martin F."/>
            <person name="Nordberg H.P."/>
            <person name="Cantor M.N."/>
            <person name="Hua S.X."/>
        </authorList>
    </citation>
    <scope>NUCLEOTIDE SEQUENCE [LARGE SCALE GENOMIC DNA]</scope>
    <source>
        <strain evidence="1 2">UH-Slu-Lm8-n1</strain>
    </source>
</reference>
<keyword evidence="2" id="KW-1185">Reference proteome</keyword>
<gene>
    <name evidence="1" type="ORF">CY34DRAFT_128931</name>
</gene>
<organism evidence="1 2">
    <name type="scientific">Suillus luteus UH-Slu-Lm8-n1</name>
    <dbReference type="NCBI Taxonomy" id="930992"/>
    <lineage>
        <taxon>Eukaryota</taxon>
        <taxon>Fungi</taxon>
        <taxon>Dikarya</taxon>
        <taxon>Basidiomycota</taxon>
        <taxon>Agaricomycotina</taxon>
        <taxon>Agaricomycetes</taxon>
        <taxon>Agaricomycetidae</taxon>
        <taxon>Boletales</taxon>
        <taxon>Suillineae</taxon>
        <taxon>Suillaceae</taxon>
        <taxon>Suillus</taxon>
    </lineage>
</organism>
<dbReference type="InParanoid" id="A0A0D0B262"/>